<evidence type="ECO:0000259" key="3">
    <source>
        <dbReference type="Pfam" id="PF05368"/>
    </source>
</evidence>
<dbReference type="GO" id="GO:0016491">
    <property type="term" value="F:oxidoreductase activity"/>
    <property type="evidence" value="ECO:0007669"/>
    <property type="project" value="UniProtKB-KW"/>
</dbReference>
<dbReference type="PANTHER" id="PTHR47706">
    <property type="entry name" value="NMRA-LIKE FAMILY PROTEIN"/>
    <property type="match status" value="1"/>
</dbReference>
<dbReference type="EMBL" id="JADCTT010000010">
    <property type="protein sequence ID" value="KAF9747390.1"/>
    <property type="molecule type" value="Genomic_DNA"/>
</dbReference>
<protein>
    <recommendedName>
        <fullName evidence="3">NmrA-like domain-containing protein</fullName>
    </recommendedName>
</protein>
<dbReference type="CDD" id="cd05259">
    <property type="entry name" value="PCBER_SDR_a"/>
    <property type="match status" value="1"/>
</dbReference>
<dbReference type="SUPFAM" id="SSF51735">
    <property type="entry name" value="NAD(P)-binding Rossmann-fold domains"/>
    <property type="match status" value="1"/>
</dbReference>
<evidence type="ECO:0000313" key="4">
    <source>
        <dbReference type="EMBL" id="KAF9747390.1"/>
    </source>
</evidence>
<feature type="domain" description="NmrA-like" evidence="3">
    <location>
        <begin position="34"/>
        <end position="247"/>
    </location>
</feature>
<dbReference type="InterPro" id="IPR008030">
    <property type="entry name" value="NmrA-like"/>
</dbReference>
<dbReference type="Gene3D" id="3.40.50.720">
    <property type="entry name" value="NAD(P)-binding Rossmann-like Domain"/>
    <property type="match status" value="1"/>
</dbReference>
<comment type="caution">
    <text evidence="4">The sequence shown here is derived from an EMBL/GenBank/DDBJ whole genome shotgun (WGS) entry which is preliminary data.</text>
</comment>
<name>A0A8H7KFD9_BIOOC</name>
<proteinExistence type="predicted"/>
<keyword evidence="1" id="KW-0521">NADP</keyword>
<dbReference type="PANTHER" id="PTHR47706:SF9">
    <property type="entry name" value="NMRA-LIKE DOMAIN-CONTAINING PROTEIN-RELATED"/>
    <property type="match status" value="1"/>
</dbReference>
<evidence type="ECO:0000313" key="5">
    <source>
        <dbReference type="Proteomes" id="UP000616885"/>
    </source>
</evidence>
<gene>
    <name evidence="4" type="ORF">IM811_002724</name>
</gene>
<dbReference type="InterPro" id="IPR045312">
    <property type="entry name" value="PCBER-like"/>
</dbReference>
<dbReference type="InterPro" id="IPR051609">
    <property type="entry name" value="NmrA/Isoflavone_reductase-like"/>
</dbReference>
<dbReference type="Proteomes" id="UP000616885">
    <property type="component" value="Unassembled WGS sequence"/>
</dbReference>
<dbReference type="Pfam" id="PF05368">
    <property type="entry name" value="NmrA"/>
    <property type="match status" value="1"/>
</dbReference>
<keyword evidence="2" id="KW-0560">Oxidoreductase</keyword>
<sequence length="320" mass="35505">MSNIVKNVVFIGVSRRAGQAGLPIFYSLLKACAQSGITISALSRTGSASIFPAHVPVLRTDYSPASLRDVLRGQDVVISIIGDSGLTLQKTIIDAAIEANVKRIIPSEFGCRTYDPEVVALMPYFAPKRASIEYLMTKEDKISWTAVISGPFFDEALKNSFHGYEPPDEFYLLDGGDSTYCTTNLHTIGYALFKILSNKSNFIDSANQYITIHSHVLTQNDVLRALEAATGTTFKKHHISSEKLYKTALRNFKARGPEEEKDLLAERDIIQCITYGKGQFQGMGDTRDRNDWTERLGLPHEDLLSDVQGVVDGKRPSRTY</sequence>
<dbReference type="InterPro" id="IPR036291">
    <property type="entry name" value="NAD(P)-bd_dom_sf"/>
</dbReference>
<accession>A0A8H7KFD9</accession>
<organism evidence="4 5">
    <name type="scientific">Bionectria ochroleuca</name>
    <name type="common">Gliocladium roseum</name>
    <dbReference type="NCBI Taxonomy" id="29856"/>
    <lineage>
        <taxon>Eukaryota</taxon>
        <taxon>Fungi</taxon>
        <taxon>Dikarya</taxon>
        <taxon>Ascomycota</taxon>
        <taxon>Pezizomycotina</taxon>
        <taxon>Sordariomycetes</taxon>
        <taxon>Hypocreomycetidae</taxon>
        <taxon>Hypocreales</taxon>
        <taxon>Bionectriaceae</taxon>
        <taxon>Clonostachys</taxon>
    </lineage>
</organism>
<evidence type="ECO:0000256" key="2">
    <source>
        <dbReference type="ARBA" id="ARBA00023002"/>
    </source>
</evidence>
<dbReference type="AlphaFoldDB" id="A0A8H7KFD9"/>
<evidence type="ECO:0000256" key="1">
    <source>
        <dbReference type="ARBA" id="ARBA00022857"/>
    </source>
</evidence>
<reference evidence="4" key="1">
    <citation type="submission" date="2020-10" db="EMBL/GenBank/DDBJ databases">
        <title>High-Quality Genome Resource of Clonostachys rosea strain S41 by Oxford Nanopore Long-Read Sequencing.</title>
        <authorList>
            <person name="Wang H."/>
        </authorList>
    </citation>
    <scope>NUCLEOTIDE SEQUENCE</scope>
    <source>
        <strain evidence="4">S41</strain>
    </source>
</reference>